<evidence type="ECO:0000313" key="2">
    <source>
        <dbReference type="EMBL" id="GBM04524.1"/>
    </source>
</evidence>
<reference evidence="2 3" key="1">
    <citation type="journal article" date="2019" name="Sci. Rep.">
        <title>Orb-weaving spider Araneus ventricosus genome elucidates the spidroin gene catalogue.</title>
        <authorList>
            <person name="Kono N."/>
            <person name="Nakamura H."/>
            <person name="Ohtoshi R."/>
            <person name="Moran D.A.P."/>
            <person name="Shinohara A."/>
            <person name="Yoshida Y."/>
            <person name="Fujiwara M."/>
            <person name="Mori M."/>
            <person name="Tomita M."/>
            <person name="Arakawa K."/>
        </authorList>
    </citation>
    <scope>NUCLEOTIDE SEQUENCE [LARGE SCALE GENOMIC DNA]</scope>
</reference>
<proteinExistence type="predicted"/>
<feature type="compositionally biased region" description="Polar residues" evidence="1">
    <location>
        <begin position="19"/>
        <end position="33"/>
    </location>
</feature>
<keyword evidence="3" id="KW-1185">Reference proteome</keyword>
<dbReference type="EMBL" id="BGPR01239454">
    <property type="protein sequence ID" value="GBM04524.1"/>
    <property type="molecule type" value="Genomic_DNA"/>
</dbReference>
<evidence type="ECO:0000313" key="3">
    <source>
        <dbReference type="Proteomes" id="UP000499080"/>
    </source>
</evidence>
<name>A0A4Y2CKQ6_ARAVE</name>
<feature type="non-terminal residue" evidence="2">
    <location>
        <position position="1"/>
    </location>
</feature>
<dbReference type="AlphaFoldDB" id="A0A4Y2CKQ6"/>
<organism evidence="2 3">
    <name type="scientific">Araneus ventricosus</name>
    <name type="common">Orbweaver spider</name>
    <name type="synonym">Epeira ventricosa</name>
    <dbReference type="NCBI Taxonomy" id="182803"/>
    <lineage>
        <taxon>Eukaryota</taxon>
        <taxon>Metazoa</taxon>
        <taxon>Ecdysozoa</taxon>
        <taxon>Arthropoda</taxon>
        <taxon>Chelicerata</taxon>
        <taxon>Arachnida</taxon>
        <taxon>Araneae</taxon>
        <taxon>Araneomorphae</taxon>
        <taxon>Entelegynae</taxon>
        <taxon>Araneoidea</taxon>
        <taxon>Araneidae</taxon>
        <taxon>Araneus</taxon>
    </lineage>
</organism>
<evidence type="ECO:0000256" key="1">
    <source>
        <dbReference type="SAM" id="MobiDB-lite"/>
    </source>
</evidence>
<accession>A0A4Y2CKQ6</accession>
<feature type="region of interest" description="Disordered" evidence="1">
    <location>
        <begin position="1"/>
        <end position="66"/>
    </location>
</feature>
<comment type="caution">
    <text evidence="2">The sequence shown here is derived from an EMBL/GenBank/DDBJ whole genome shotgun (WGS) entry which is preliminary data.</text>
</comment>
<dbReference type="Proteomes" id="UP000499080">
    <property type="component" value="Unassembled WGS sequence"/>
</dbReference>
<gene>
    <name evidence="2" type="ORF">AVEN_220251_1</name>
</gene>
<sequence length="66" mass="7484">LTADGSPLRLRAAKEPLPRTSSTQRRKQANLSPFPQDKLNTDVNNRKKNHASRQMHCGEAFREDVV</sequence>
<protein>
    <submittedName>
        <fullName evidence="2">Uncharacterized protein</fullName>
    </submittedName>
</protein>